<evidence type="ECO:0000313" key="1">
    <source>
        <dbReference type="EMBL" id="MBQ0937261.1"/>
    </source>
</evidence>
<protein>
    <submittedName>
        <fullName evidence="1">DUF2971 domain-containing protein</fullName>
    </submittedName>
</protein>
<reference evidence="1 2" key="1">
    <citation type="submission" date="2021-04" db="EMBL/GenBank/DDBJ databases">
        <title>The genome sequence of type strain Ideonella paludis KCTC 32238.</title>
        <authorList>
            <person name="Liu Y."/>
        </authorList>
    </citation>
    <scope>NUCLEOTIDE SEQUENCE [LARGE SCALE GENOMIC DNA]</scope>
    <source>
        <strain evidence="1 2">KCTC 32238</strain>
    </source>
</reference>
<organism evidence="1 2">
    <name type="scientific">Ideonella paludis</name>
    <dbReference type="NCBI Taxonomy" id="1233411"/>
    <lineage>
        <taxon>Bacteria</taxon>
        <taxon>Pseudomonadati</taxon>
        <taxon>Pseudomonadota</taxon>
        <taxon>Betaproteobacteria</taxon>
        <taxon>Burkholderiales</taxon>
        <taxon>Sphaerotilaceae</taxon>
        <taxon>Ideonella</taxon>
    </lineage>
</organism>
<gene>
    <name evidence="1" type="ORF">KAK11_18190</name>
</gene>
<dbReference type="EMBL" id="JAGQDG010000007">
    <property type="protein sequence ID" value="MBQ0937261.1"/>
    <property type="molecule type" value="Genomic_DNA"/>
</dbReference>
<keyword evidence="2" id="KW-1185">Reference proteome</keyword>
<evidence type="ECO:0000313" key="2">
    <source>
        <dbReference type="Proteomes" id="UP000672097"/>
    </source>
</evidence>
<sequence length="345" mass="38634">MKRSIAFKYRSGGGASFERDLRGLRESQIYAASRETLNDPFEGRFDRSPLDAQFRALRTISAGLMGRVGESFEGVSAATEELLGFVDKSGVFSLSYNPLNELIWAHYGGSHQGYCIGYDLDRLVSFEPMHLHRIEVTYGNASPAFEMGEFVTGTSPVMVLNKLLGSKSLPWRYEEEVRIVATPAGLHEHDFRAVREVYFGLRCPEETRLAVMEALAGRGVTYKQVSSPYPSYVLNAVEIADAYASAPAYRSRVASIVTGAIDTTYLKPDLHQYAKYLQKAAEIVRREPYCEGIQNVDFSTSKSTPGNPVVYVQYLRGPNKWVTHHLTLRQIDEQYARLGLQDDDA</sequence>
<comment type="caution">
    <text evidence="1">The sequence shown here is derived from an EMBL/GenBank/DDBJ whole genome shotgun (WGS) entry which is preliminary data.</text>
</comment>
<name>A0ABS5E1H4_9BURK</name>
<dbReference type="Proteomes" id="UP000672097">
    <property type="component" value="Unassembled WGS sequence"/>
</dbReference>
<proteinExistence type="predicted"/>
<dbReference type="Pfam" id="PF11185">
    <property type="entry name" value="DUF2971"/>
    <property type="match status" value="1"/>
</dbReference>
<dbReference type="RefSeq" id="WP_210810742.1">
    <property type="nucleotide sequence ID" value="NZ_JAGQDG010000007.1"/>
</dbReference>
<accession>A0ABS5E1H4</accession>
<dbReference type="InterPro" id="IPR021352">
    <property type="entry name" value="DUF2971"/>
</dbReference>